<keyword evidence="8" id="KW-0503">Monooxygenase</keyword>
<keyword evidence="6" id="KW-0560">Oxidoreductase</keyword>
<evidence type="ECO:0000256" key="5">
    <source>
        <dbReference type="ARBA" id="ARBA00022723"/>
    </source>
</evidence>
<dbReference type="PANTHER" id="PTHR46300:SF1">
    <property type="entry name" value="P450, PUTATIVE (EUROFUNG)-RELATED"/>
    <property type="match status" value="1"/>
</dbReference>
<dbReference type="GO" id="GO:0020037">
    <property type="term" value="F:heme binding"/>
    <property type="evidence" value="ECO:0007669"/>
    <property type="project" value="InterPro"/>
</dbReference>
<dbReference type="PANTHER" id="PTHR46300">
    <property type="entry name" value="P450, PUTATIVE (EUROFUNG)-RELATED-RELATED"/>
    <property type="match status" value="1"/>
</dbReference>
<keyword evidence="7" id="KW-0408">Iron</keyword>
<dbReference type="Pfam" id="PF00067">
    <property type="entry name" value="p450"/>
    <property type="match status" value="1"/>
</dbReference>
<name>A0A1J8QGE8_9AGAM</name>
<organism evidence="9 10">
    <name type="scientific">Rhizopogon vesiculosus</name>
    <dbReference type="NCBI Taxonomy" id="180088"/>
    <lineage>
        <taxon>Eukaryota</taxon>
        <taxon>Fungi</taxon>
        <taxon>Dikarya</taxon>
        <taxon>Basidiomycota</taxon>
        <taxon>Agaricomycotina</taxon>
        <taxon>Agaricomycetes</taxon>
        <taxon>Agaricomycetidae</taxon>
        <taxon>Boletales</taxon>
        <taxon>Suillineae</taxon>
        <taxon>Rhizopogonaceae</taxon>
        <taxon>Rhizopogon</taxon>
    </lineage>
</organism>
<comment type="similarity">
    <text evidence="3">Belongs to the cytochrome P450 family.</text>
</comment>
<dbReference type="InterPro" id="IPR002401">
    <property type="entry name" value="Cyt_P450_E_grp-I"/>
</dbReference>
<evidence type="ECO:0000256" key="7">
    <source>
        <dbReference type="ARBA" id="ARBA00023004"/>
    </source>
</evidence>
<dbReference type="OrthoDB" id="2789670at2759"/>
<dbReference type="InterPro" id="IPR050364">
    <property type="entry name" value="Cytochrome_P450_fung"/>
</dbReference>
<protein>
    <recommendedName>
        <fullName evidence="11">Cytochrome P450</fullName>
    </recommendedName>
</protein>
<dbReference type="InterPro" id="IPR001128">
    <property type="entry name" value="Cyt_P450"/>
</dbReference>
<keyword evidence="10" id="KW-1185">Reference proteome</keyword>
<keyword evidence="5" id="KW-0479">Metal-binding</keyword>
<evidence type="ECO:0000256" key="1">
    <source>
        <dbReference type="ARBA" id="ARBA00001971"/>
    </source>
</evidence>
<evidence type="ECO:0000256" key="3">
    <source>
        <dbReference type="ARBA" id="ARBA00010617"/>
    </source>
</evidence>
<dbReference type="EMBL" id="LVVM01004536">
    <property type="protein sequence ID" value="OJA12681.1"/>
    <property type="molecule type" value="Genomic_DNA"/>
</dbReference>
<comment type="caution">
    <text evidence="9">The sequence shown here is derived from an EMBL/GenBank/DDBJ whole genome shotgun (WGS) entry which is preliminary data.</text>
</comment>
<sequence length="334" mass="37801">MEKQSGTLADRPCMIAAGEMLTSGLSMGFLHTGNRLHRMRRVLHTHLQPKAAEEYQPLQMTHAKKGVLSILDDPHNFRNHTETYAATTSMKIAYGKDKITFATDPDSSDREAHQSNDRLLKVMRPGSYLVDTISWLKYIPWYGQELKRGFQSTSRRLHMRQLNHVRQHISNIDVGLSFAKHVLENGHSYGITEIEAAFLAGAFFQLDPPLYQTSMAICTVLMAAACFPEEQAKVLAELDAVIGRHRGSSIPFLQLGSIISPMETVVCQWSVSSWQTRPGQVISQQYDLRMIIRHQGDYCIPAGTTVSGNHWAISRDLDVFPEPHAFKPWRWIDD</sequence>
<evidence type="ECO:0000256" key="2">
    <source>
        <dbReference type="ARBA" id="ARBA00005179"/>
    </source>
</evidence>
<evidence type="ECO:0000256" key="4">
    <source>
        <dbReference type="ARBA" id="ARBA00022617"/>
    </source>
</evidence>
<dbReference type="InterPro" id="IPR036396">
    <property type="entry name" value="Cyt_P450_sf"/>
</dbReference>
<dbReference type="GO" id="GO:0016705">
    <property type="term" value="F:oxidoreductase activity, acting on paired donors, with incorporation or reduction of molecular oxygen"/>
    <property type="evidence" value="ECO:0007669"/>
    <property type="project" value="InterPro"/>
</dbReference>
<dbReference type="STRING" id="180088.A0A1J8QGE8"/>
<dbReference type="Gene3D" id="1.10.630.10">
    <property type="entry name" value="Cytochrome P450"/>
    <property type="match status" value="1"/>
</dbReference>
<evidence type="ECO:0000313" key="9">
    <source>
        <dbReference type="EMBL" id="OJA12681.1"/>
    </source>
</evidence>
<accession>A0A1J8QGE8</accession>
<gene>
    <name evidence="9" type="ORF">AZE42_10986</name>
</gene>
<evidence type="ECO:0008006" key="11">
    <source>
        <dbReference type="Google" id="ProtNLM"/>
    </source>
</evidence>
<evidence type="ECO:0000313" key="10">
    <source>
        <dbReference type="Proteomes" id="UP000183567"/>
    </source>
</evidence>
<dbReference type="GO" id="GO:0004497">
    <property type="term" value="F:monooxygenase activity"/>
    <property type="evidence" value="ECO:0007669"/>
    <property type="project" value="UniProtKB-KW"/>
</dbReference>
<dbReference type="PRINTS" id="PR00463">
    <property type="entry name" value="EP450I"/>
</dbReference>
<comment type="pathway">
    <text evidence="2">Secondary metabolite biosynthesis.</text>
</comment>
<dbReference type="AlphaFoldDB" id="A0A1J8QGE8"/>
<dbReference type="GO" id="GO:0005506">
    <property type="term" value="F:iron ion binding"/>
    <property type="evidence" value="ECO:0007669"/>
    <property type="project" value="InterPro"/>
</dbReference>
<evidence type="ECO:0000256" key="6">
    <source>
        <dbReference type="ARBA" id="ARBA00023002"/>
    </source>
</evidence>
<dbReference type="SUPFAM" id="SSF48264">
    <property type="entry name" value="Cytochrome P450"/>
    <property type="match status" value="1"/>
</dbReference>
<evidence type="ECO:0000256" key="8">
    <source>
        <dbReference type="ARBA" id="ARBA00023033"/>
    </source>
</evidence>
<comment type="cofactor">
    <cofactor evidence="1">
        <name>heme</name>
        <dbReference type="ChEBI" id="CHEBI:30413"/>
    </cofactor>
</comment>
<proteinExistence type="inferred from homology"/>
<dbReference type="Proteomes" id="UP000183567">
    <property type="component" value="Unassembled WGS sequence"/>
</dbReference>
<reference evidence="9 10" key="1">
    <citation type="submission" date="2016-03" db="EMBL/GenBank/DDBJ databases">
        <title>Comparative genomics of the ectomycorrhizal sister species Rhizopogon vinicolor and Rhizopogon vesiculosus (Basidiomycota: Boletales) reveals a divergence of the mating type B locus.</title>
        <authorList>
            <person name="Mujic A.B."/>
            <person name="Kuo A."/>
            <person name="Tritt A."/>
            <person name="Lipzen A."/>
            <person name="Chen C."/>
            <person name="Johnson J."/>
            <person name="Sharma A."/>
            <person name="Barry K."/>
            <person name="Grigoriev I.V."/>
            <person name="Spatafora J.W."/>
        </authorList>
    </citation>
    <scope>NUCLEOTIDE SEQUENCE [LARGE SCALE GENOMIC DNA]</scope>
    <source>
        <strain evidence="9 10">AM-OR11-056</strain>
    </source>
</reference>
<keyword evidence="4" id="KW-0349">Heme</keyword>